<dbReference type="NCBIfam" id="TIGR02607">
    <property type="entry name" value="antidote_HigA"/>
    <property type="match status" value="1"/>
</dbReference>
<evidence type="ECO:0000259" key="2">
    <source>
        <dbReference type="PROSITE" id="PS50943"/>
    </source>
</evidence>
<dbReference type="CDD" id="cd00093">
    <property type="entry name" value="HTH_XRE"/>
    <property type="match status" value="1"/>
</dbReference>
<keyword evidence="4" id="KW-1185">Reference proteome</keyword>
<dbReference type="EMBL" id="JAVDRL010000003">
    <property type="protein sequence ID" value="MDR6530593.1"/>
    <property type="molecule type" value="Genomic_DNA"/>
</dbReference>
<dbReference type="InterPro" id="IPR013430">
    <property type="entry name" value="Toxin_antidote_HigA"/>
</dbReference>
<dbReference type="RefSeq" id="WP_310030169.1">
    <property type="nucleotide sequence ID" value="NZ_JAVDRL010000003.1"/>
</dbReference>
<proteinExistence type="predicted"/>
<keyword evidence="1" id="KW-0238">DNA-binding</keyword>
<feature type="domain" description="HTH cro/C1-type" evidence="2">
    <location>
        <begin position="27"/>
        <end position="81"/>
    </location>
</feature>
<dbReference type="SMART" id="SM00530">
    <property type="entry name" value="HTH_XRE"/>
    <property type="match status" value="1"/>
</dbReference>
<dbReference type="Proteomes" id="UP001262754">
    <property type="component" value="Unassembled WGS sequence"/>
</dbReference>
<dbReference type="InterPro" id="IPR001387">
    <property type="entry name" value="Cro/C1-type_HTH"/>
</dbReference>
<dbReference type="Gene3D" id="1.10.260.40">
    <property type="entry name" value="lambda repressor-like DNA-binding domains"/>
    <property type="match status" value="1"/>
</dbReference>
<organism evidence="3 4">
    <name type="scientific">Caulobacter rhizosphaerae</name>
    <dbReference type="NCBI Taxonomy" id="2010972"/>
    <lineage>
        <taxon>Bacteria</taxon>
        <taxon>Pseudomonadati</taxon>
        <taxon>Pseudomonadota</taxon>
        <taxon>Alphaproteobacteria</taxon>
        <taxon>Caulobacterales</taxon>
        <taxon>Caulobacteraceae</taxon>
        <taxon>Caulobacter</taxon>
    </lineage>
</organism>
<comment type="caution">
    <text evidence="3">The sequence shown here is derived from an EMBL/GenBank/DDBJ whole genome shotgun (WGS) entry which is preliminary data.</text>
</comment>
<accession>A0ABU1MWU7</accession>
<evidence type="ECO:0000313" key="3">
    <source>
        <dbReference type="EMBL" id="MDR6530593.1"/>
    </source>
</evidence>
<dbReference type="PANTHER" id="PTHR36924">
    <property type="entry name" value="ANTITOXIN HIGA-1"/>
    <property type="match status" value="1"/>
</dbReference>
<evidence type="ECO:0000313" key="4">
    <source>
        <dbReference type="Proteomes" id="UP001262754"/>
    </source>
</evidence>
<gene>
    <name evidence="3" type="ORF">J2800_001329</name>
</gene>
<reference evidence="3 4" key="1">
    <citation type="submission" date="2023-07" db="EMBL/GenBank/DDBJ databases">
        <title>Sorghum-associated microbial communities from plants grown in Nebraska, USA.</title>
        <authorList>
            <person name="Schachtman D."/>
        </authorList>
    </citation>
    <scope>NUCLEOTIDE SEQUENCE [LARGE SCALE GENOMIC DNA]</scope>
    <source>
        <strain evidence="3 4">DS2154</strain>
    </source>
</reference>
<dbReference type="InterPro" id="IPR010982">
    <property type="entry name" value="Lambda_DNA-bd_dom_sf"/>
</dbReference>
<evidence type="ECO:0000256" key="1">
    <source>
        <dbReference type="ARBA" id="ARBA00023125"/>
    </source>
</evidence>
<protein>
    <submittedName>
        <fullName evidence="3">HTH-type transcriptional regulator/antitoxin HigA</fullName>
    </submittedName>
</protein>
<dbReference type="PANTHER" id="PTHR36924:SF1">
    <property type="entry name" value="ANTITOXIN HIGA-1"/>
    <property type="match status" value="1"/>
</dbReference>
<dbReference type="SUPFAM" id="SSF47413">
    <property type="entry name" value="lambda repressor-like DNA-binding domains"/>
    <property type="match status" value="1"/>
</dbReference>
<name>A0ABU1MWU7_9CAUL</name>
<sequence length="389" mass="44628">MNKGDDIVEIGVEPIFDNFAEPPGVFIREEIEARGWSQRDLAFILGYTEQTITKVISGKSGISAEMAKALGEAFGTSASVWAGLQKEWELREARDPDPSIRARAAMQGKFPIREMISRGWLMEAEQSVLEMQFARFFELEQANDNYVAFLAAARKTEQNHHRPEELAWLYRVRQLARQMETPTYSEEKLRQSLPQLRSLMVDPEDLRLIPGVLAECGVRFLIVEKLVNCKIDGVCTWIGDQPVIGMTLRQNRLDNFWFVLRHEIEHVLAGDGRDGREIIDVDMENPNSIINLDDDLRKMEEAADEAAKNFPFPHEKLTSFYRRKHPYISEKDVIGFSSLNEVHPAIVIGQIQYLKKDFSWLRKWLVTTRHNIMPFSFVDGFGNNVSAPL</sequence>
<dbReference type="Pfam" id="PF01381">
    <property type="entry name" value="HTH_3"/>
    <property type="match status" value="1"/>
</dbReference>
<dbReference type="PROSITE" id="PS50943">
    <property type="entry name" value="HTH_CROC1"/>
    <property type="match status" value="1"/>
</dbReference>